<dbReference type="PANTHER" id="PTHR38663:SF1">
    <property type="entry name" value="L-ORNITHINE N(5)-MONOOXYGENASE"/>
    <property type="match status" value="1"/>
</dbReference>
<dbReference type="AlphaFoldDB" id="A0A812JR26"/>
<name>A0A812JR26_SYMPI</name>
<dbReference type="PRINTS" id="PR00368">
    <property type="entry name" value="FADPNR"/>
</dbReference>
<dbReference type="GO" id="GO:0016491">
    <property type="term" value="F:oxidoreductase activity"/>
    <property type="evidence" value="ECO:0007669"/>
    <property type="project" value="InterPro"/>
</dbReference>
<feature type="compositionally biased region" description="Low complexity" evidence="1">
    <location>
        <begin position="463"/>
        <end position="479"/>
    </location>
</feature>
<protein>
    <recommendedName>
        <fullName evidence="2">FAD/NAD(P)-binding domain-containing protein</fullName>
    </recommendedName>
</protein>
<keyword evidence="4" id="KW-1185">Reference proteome</keyword>
<dbReference type="Proteomes" id="UP000649617">
    <property type="component" value="Unassembled WGS sequence"/>
</dbReference>
<gene>
    <name evidence="3" type="ORF">SPIL2461_LOCUS2531</name>
</gene>
<evidence type="ECO:0000313" key="4">
    <source>
        <dbReference type="Proteomes" id="UP000649617"/>
    </source>
</evidence>
<feature type="domain" description="FAD/NAD(P)-binding" evidence="2">
    <location>
        <begin position="165"/>
        <end position="263"/>
    </location>
</feature>
<dbReference type="InterPro" id="IPR023753">
    <property type="entry name" value="FAD/NAD-binding_dom"/>
</dbReference>
<reference evidence="3" key="1">
    <citation type="submission" date="2021-02" db="EMBL/GenBank/DDBJ databases">
        <authorList>
            <person name="Dougan E. K."/>
            <person name="Rhodes N."/>
            <person name="Thang M."/>
            <person name="Chan C."/>
        </authorList>
    </citation>
    <scope>NUCLEOTIDE SEQUENCE</scope>
</reference>
<dbReference type="OrthoDB" id="76038at2759"/>
<proteinExistence type="predicted"/>
<feature type="region of interest" description="Disordered" evidence="1">
    <location>
        <begin position="452"/>
        <end position="516"/>
    </location>
</feature>
<dbReference type="EMBL" id="CAJNIZ010002814">
    <property type="protein sequence ID" value="CAE7214885.1"/>
    <property type="molecule type" value="Genomic_DNA"/>
</dbReference>
<dbReference type="Gene3D" id="3.50.50.60">
    <property type="entry name" value="FAD/NAD(P)-binding domain"/>
    <property type="match status" value="1"/>
</dbReference>
<dbReference type="PANTHER" id="PTHR38663">
    <property type="match status" value="1"/>
</dbReference>
<feature type="compositionally biased region" description="Basic and acidic residues" evidence="1">
    <location>
        <begin position="483"/>
        <end position="493"/>
    </location>
</feature>
<evidence type="ECO:0000256" key="1">
    <source>
        <dbReference type="SAM" id="MobiDB-lite"/>
    </source>
</evidence>
<dbReference type="SUPFAM" id="SSF51905">
    <property type="entry name" value="FAD/NAD(P)-binding domain"/>
    <property type="match status" value="2"/>
</dbReference>
<evidence type="ECO:0000259" key="2">
    <source>
        <dbReference type="Pfam" id="PF07992"/>
    </source>
</evidence>
<organism evidence="3 4">
    <name type="scientific">Symbiodinium pilosum</name>
    <name type="common">Dinoflagellate</name>
    <dbReference type="NCBI Taxonomy" id="2952"/>
    <lineage>
        <taxon>Eukaryota</taxon>
        <taxon>Sar</taxon>
        <taxon>Alveolata</taxon>
        <taxon>Dinophyceae</taxon>
        <taxon>Suessiales</taxon>
        <taxon>Symbiodiniaceae</taxon>
        <taxon>Symbiodinium</taxon>
    </lineage>
</organism>
<evidence type="ECO:0000313" key="3">
    <source>
        <dbReference type="EMBL" id="CAE7214885.1"/>
    </source>
</evidence>
<sequence>MEQNDFDACIIGAGPGGLAALSALIEPYSADQLSEDQTTRAGHGHGLQKRRGPRVCVVDPEPWISTWHKRFKALDIRWLRSPTGAHPDLFDARSLLAYATLHGRTDELLDSGAVNEELRALAETHTGLWHLPSNKLFEDFCNDLATRLPHTFVRGMAASVRGSDGNFTVSLTDGKELRARAIVLAVGVPGPARVLPEFDGVPERFMFHSDLHQGSRLKEVKGNKNVLVIGGGLTAVQAAQLAIKRGCRVTLCSRRELTTRHFDVKPTWFDRRVAYRHHFEFFEQPLESRLKHIKAARVGGSVPPMYMKELREAEARGEVELKCVDAQLDTVLSGCVQVKLGSEMRRFDLVVNACGHVPDCRKLPLISELLENFPTDVIGGFPVISQDLQWGSCKQLFVVGALASLQVGPDAGNLMGLRRAANIVANVLGLRAWLRDTASVLGNIRGNRYAALGSDSESESDSESGSKGSSADSGESSANDENEVSKLERKCTDAEASTEASSDGAGDSPLALLGQA</sequence>
<comment type="caution">
    <text evidence="3">The sequence shown here is derived from an EMBL/GenBank/DDBJ whole genome shotgun (WGS) entry which is preliminary data.</text>
</comment>
<dbReference type="Pfam" id="PF07992">
    <property type="entry name" value="Pyr_redox_2"/>
    <property type="match status" value="1"/>
</dbReference>
<dbReference type="InterPro" id="IPR036188">
    <property type="entry name" value="FAD/NAD-bd_sf"/>
</dbReference>
<accession>A0A812JR26</accession>